<evidence type="ECO:0000259" key="2">
    <source>
        <dbReference type="PROSITE" id="PS50994"/>
    </source>
</evidence>
<dbReference type="GO" id="GO:0003676">
    <property type="term" value="F:nucleic acid binding"/>
    <property type="evidence" value="ECO:0007669"/>
    <property type="project" value="InterPro"/>
</dbReference>
<dbReference type="InterPro" id="IPR051917">
    <property type="entry name" value="Transposase-Integrase"/>
</dbReference>
<protein>
    <submittedName>
        <fullName evidence="3">IS30 family transposase</fullName>
    </submittedName>
</protein>
<dbReference type="GO" id="GO:0006310">
    <property type="term" value="P:DNA recombination"/>
    <property type="evidence" value="ECO:0007669"/>
    <property type="project" value="UniProtKB-KW"/>
</dbReference>
<dbReference type="Proteomes" id="UP000243136">
    <property type="component" value="Chromosome"/>
</dbReference>
<dbReference type="GO" id="GO:0032196">
    <property type="term" value="P:transposition"/>
    <property type="evidence" value="ECO:0007669"/>
    <property type="project" value="TreeGrafter"/>
</dbReference>
<dbReference type="PANTHER" id="PTHR10948:SF23">
    <property type="entry name" value="TRANSPOSASE INSI FOR INSERTION SEQUENCE ELEMENT IS30A-RELATED"/>
    <property type="match status" value="1"/>
</dbReference>
<accession>A0A250G8F3</accession>
<evidence type="ECO:0000313" key="3">
    <source>
        <dbReference type="EMBL" id="ATA92526.1"/>
    </source>
</evidence>
<dbReference type="GO" id="GO:0004803">
    <property type="term" value="F:transposase activity"/>
    <property type="evidence" value="ECO:0007669"/>
    <property type="project" value="TreeGrafter"/>
</dbReference>
<dbReference type="InterPro" id="IPR001584">
    <property type="entry name" value="Integrase_cat-core"/>
</dbReference>
<dbReference type="PROSITE" id="PS50994">
    <property type="entry name" value="INTEGRASE"/>
    <property type="match status" value="1"/>
</dbReference>
<dbReference type="GO" id="GO:0005829">
    <property type="term" value="C:cytosol"/>
    <property type="evidence" value="ECO:0007669"/>
    <property type="project" value="TreeGrafter"/>
</dbReference>
<dbReference type="Pfam" id="PF13936">
    <property type="entry name" value="HTH_38"/>
    <property type="match status" value="1"/>
</dbReference>
<evidence type="ECO:0000256" key="1">
    <source>
        <dbReference type="ARBA" id="ARBA00023172"/>
    </source>
</evidence>
<dbReference type="InterPro" id="IPR025246">
    <property type="entry name" value="IS30-like_HTH"/>
</dbReference>
<dbReference type="PANTHER" id="PTHR10948">
    <property type="entry name" value="TRANSPOSASE"/>
    <property type="match status" value="1"/>
</dbReference>
<dbReference type="InterPro" id="IPR009057">
    <property type="entry name" value="Homeodomain-like_sf"/>
</dbReference>
<evidence type="ECO:0000313" key="4">
    <source>
        <dbReference type="Proteomes" id="UP000243136"/>
    </source>
</evidence>
<dbReference type="InterPro" id="IPR053392">
    <property type="entry name" value="Transposase_IS30-like"/>
</dbReference>
<dbReference type="SUPFAM" id="SSF46689">
    <property type="entry name" value="Homeodomain-like"/>
    <property type="match status" value="1"/>
</dbReference>
<dbReference type="AlphaFoldDB" id="A0A250G8F3"/>
<feature type="domain" description="Integrase catalytic" evidence="2">
    <location>
        <begin position="155"/>
        <end position="316"/>
    </location>
</feature>
<organism evidence="3 4">
    <name type="scientific">Capnocytophaga canimorsus</name>
    <dbReference type="NCBI Taxonomy" id="28188"/>
    <lineage>
        <taxon>Bacteria</taxon>
        <taxon>Pseudomonadati</taxon>
        <taxon>Bacteroidota</taxon>
        <taxon>Flavobacteriia</taxon>
        <taxon>Flavobacteriales</taxon>
        <taxon>Flavobacteriaceae</taxon>
        <taxon>Capnocytophaga</taxon>
    </lineage>
</organism>
<dbReference type="InterPro" id="IPR012337">
    <property type="entry name" value="RNaseH-like_sf"/>
</dbReference>
<dbReference type="Gene3D" id="3.30.420.10">
    <property type="entry name" value="Ribonuclease H-like superfamily/Ribonuclease H"/>
    <property type="match status" value="1"/>
</dbReference>
<proteinExistence type="predicted"/>
<reference evidence="4" key="1">
    <citation type="submission" date="2017-06" db="EMBL/GenBank/DDBJ databases">
        <title>Capnocytophaga spp. assemblies.</title>
        <authorList>
            <person name="Gulvik C.A."/>
        </authorList>
    </citation>
    <scope>NUCLEOTIDE SEQUENCE [LARGE SCALE GENOMIC DNA]</scope>
    <source>
        <strain evidence="4">H5594</strain>
    </source>
</reference>
<keyword evidence="1" id="KW-0233">DNA recombination</keyword>
<dbReference type="EMBL" id="CP022388">
    <property type="protein sequence ID" value="ATA92526.1"/>
    <property type="molecule type" value="Genomic_DNA"/>
</dbReference>
<dbReference type="InterPro" id="IPR036397">
    <property type="entry name" value="RNaseH_sf"/>
</dbReference>
<dbReference type="SUPFAM" id="SSF53098">
    <property type="entry name" value="Ribonuclease H-like"/>
    <property type="match status" value="1"/>
</dbReference>
<name>A0A250G8F3_9FLAO</name>
<gene>
    <name evidence="3" type="ORF">CGC56_10380</name>
</gene>
<sequence length="317" mass="37519">MKYKHLTLEQRYEIKAYLKCNKSQKFIAQQMGVSESTISRELKRNKLKRGGYNPQNAQQQANIRKERFAVNRKFTSKVAAFVEEKIKREQWSPQQIVGYCKKHEISMVSTEKIYQYIREDKEKGGDLYQNLRHKLKHRKRSVSGKKEVIKNRKPISLRPEIVLTNEEFGHFEVDLIVGAEHKGAILTIVERKTKFLIMRKLSSKNAKSLAKAMIEALLPYNDYVKTITSDNGLEFSEHEYISKKLICDFYFANPYCSWERGLSENTNKLVRQYFPKGTYFEEISKEKIKEIQHKINRRPRLTLDFEEPKNLFYKFVA</sequence>
<dbReference type="NCBIfam" id="NF033563">
    <property type="entry name" value="transpos_IS30"/>
    <property type="match status" value="1"/>
</dbReference>
<dbReference type="Gene3D" id="1.10.10.60">
    <property type="entry name" value="Homeodomain-like"/>
    <property type="match status" value="1"/>
</dbReference>
<dbReference type="GO" id="GO:0015074">
    <property type="term" value="P:DNA integration"/>
    <property type="evidence" value="ECO:0007669"/>
    <property type="project" value="InterPro"/>
</dbReference>
<dbReference type="RefSeq" id="WP_095917759.1">
    <property type="nucleotide sequence ID" value="NZ_CP022388.1"/>
</dbReference>